<dbReference type="AlphaFoldDB" id="A0A928ZTM5"/>
<keyword evidence="4" id="KW-1185">Reference proteome</keyword>
<dbReference type="GO" id="GO:0016758">
    <property type="term" value="F:hexosyltransferase activity"/>
    <property type="evidence" value="ECO:0007669"/>
    <property type="project" value="TreeGrafter"/>
</dbReference>
<dbReference type="PANTHER" id="PTHR34136:SF1">
    <property type="entry name" value="UDP-N-ACETYL-D-MANNOSAMINURONIC ACID TRANSFERASE"/>
    <property type="match status" value="1"/>
</dbReference>
<evidence type="ECO:0000256" key="1">
    <source>
        <dbReference type="ARBA" id="ARBA00022676"/>
    </source>
</evidence>
<name>A0A928ZTM5_LEPEC</name>
<gene>
    <name evidence="3" type="ORF">IQ260_06275</name>
</gene>
<keyword evidence="1" id="KW-0328">Glycosyltransferase</keyword>
<dbReference type="Pfam" id="PF03808">
    <property type="entry name" value="Glyco_tran_WecG"/>
    <property type="match status" value="1"/>
</dbReference>
<dbReference type="InterPro" id="IPR004629">
    <property type="entry name" value="WecG_TagA_CpsF"/>
</dbReference>
<keyword evidence="2" id="KW-0808">Transferase</keyword>
<proteinExistence type="predicted"/>
<evidence type="ECO:0000313" key="3">
    <source>
        <dbReference type="EMBL" id="MBE9066254.1"/>
    </source>
</evidence>
<dbReference type="PANTHER" id="PTHR34136">
    <property type="match status" value="1"/>
</dbReference>
<protein>
    <submittedName>
        <fullName evidence="3">WecB/TagA/CpsF family glycosyltransferase</fullName>
    </submittedName>
</protein>
<comment type="caution">
    <text evidence="3">The sequence shown here is derived from an EMBL/GenBank/DDBJ whole genome shotgun (WGS) entry which is preliminary data.</text>
</comment>
<accession>A0A928ZTM5</accession>
<dbReference type="CDD" id="cd06533">
    <property type="entry name" value="Glyco_transf_WecG_TagA"/>
    <property type="match status" value="1"/>
</dbReference>
<evidence type="ECO:0000256" key="2">
    <source>
        <dbReference type="ARBA" id="ARBA00022679"/>
    </source>
</evidence>
<sequence length="288" mass="32843">MLYATRTAIGLRNRPTQLKTQSVIGFPVTAETFETQINTILDWAQQRLSKVVCVANVHMLIEAKNNKSFASILKHRADMITPDGMPLAWVTSWISHRRQDRVAGMDILLSLCRHAAKKNVGLFFLGSTPEVLHKIDQRLAREYPDLTIAGMESLPFRSLNYDEDEALIHRLNNSGAGIVLVSLGCPKQERWMNAHKHRVNAVMIGIGGVFPVFAGLHKWAPAWVRKSGLEWLYRLLQEPQRLWMRYAKTIPLFLWLASKQLIKVYLGLEPANFRRPNANVVAMDRGRR</sequence>
<dbReference type="Proteomes" id="UP000615026">
    <property type="component" value="Unassembled WGS sequence"/>
</dbReference>
<organism evidence="3 4">
    <name type="scientific">Leptolyngbya cf. ectocarpi LEGE 11479</name>
    <dbReference type="NCBI Taxonomy" id="1828722"/>
    <lineage>
        <taxon>Bacteria</taxon>
        <taxon>Bacillati</taxon>
        <taxon>Cyanobacteriota</taxon>
        <taxon>Cyanophyceae</taxon>
        <taxon>Leptolyngbyales</taxon>
        <taxon>Leptolyngbyaceae</taxon>
        <taxon>Leptolyngbya group</taxon>
        <taxon>Leptolyngbya</taxon>
    </lineage>
</organism>
<dbReference type="EMBL" id="JADEXP010000034">
    <property type="protein sequence ID" value="MBE9066254.1"/>
    <property type="molecule type" value="Genomic_DNA"/>
</dbReference>
<dbReference type="RefSeq" id="WP_193991884.1">
    <property type="nucleotide sequence ID" value="NZ_JADEXP010000034.1"/>
</dbReference>
<evidence type="ECO:0000313" key="4">
    <source>
        <dbReference type="Proteomes" id="UP000615026"/>
    </source>
</evidence>
<reference evidence="3" key="1">
    <citation type="submission" date="2020-10" db="EMBL/GenBank/DDBJ databases">
        <authorList>
            <person name="Castelo-Branco R."/>
            <person name="Eusebio N."/>
            <person name="Adriana R."/>
            <person name="Vieira A."/>
            <person name="Brugerolle De Fraissinette N."/>
            <person name="Rezende De Castro R."/>
            <person name="Schneider M.P."/>
            <person name="Vasconcelos V."/>
            <person name="Leao P.N."/>
        </authorList>
    </citation>
    <scope>NUCLEOTIDE SEQUENCE</scope>
    <source>
        <strain evidence="3">LEGE 11479</strain>
    </source>
</reference>
<dbReference type="NCBIfam" id="TIGR00696">
    <property type="entry name" value="wecG_tagA_cpsF"/>
    <property type="match status" value="1"/>
</dbReference>